<gene>
    <name evidence="3" type="ORF">Pfra01_001683500</name>
</gene>
<evidence type="ECO:0000256" key="1">
    <source>
        <dbReference type="SAM" id="MobiDB-lite"/>
    </source>
</evidence>
<feature type="compositionally biased region" description="Basic and acidic residues" evidence="1">
    <location>
        <begin position="206"/>
        <end position="220"/>
    </location>
</feature>
<evidence type="ECO:0000259" key="2">
    <source>
        <dbReference type="PROSITE" id="PS00036"/>
    </source>
</evidence>
<feature type="compositionally biased region" description="Basic and acidic residues" evidence="1">
    <location>
        <begin position="189"/>
        <end position="199"/>
    </location>
</feature>
<protein>
    <submittedName>
        <fullName evidence="3">Unnamed protein product</fullName>
    </submittedName>
</protein>
<feature type="compositionally biased region" description="Basic and acidic residues" evidence="1">
    <location>
        <begin position="262"/>
        <end position="288"/>
    </location>
</feature>
<dbReference type="AlphaFoldDB" id="A0A9W6XUI0"/>
<dbReference type="GO" id="GO:0003700">
    <property type="term" value="F:DNA-binding transcription factor activity"/>
    <property type="evidence" value="ECO:0007669"/>
    <property type="project" value="InterPro"/>
</dbReference>
<reference evidence="3" key="1">
    <citation type="submission" date="2023-04" db="EMBL/GenBank/DDBJ databases">
        <title>Phytophthora fragariaefolia NBRC 109709.</title>
        <authorList>
            <person name="Ichikawa N."/>
            <person name="Sato H."/>
            <person name="Tonouchi N."/>
        </authorList>
    </citation>
    <scope>NUCLEOTIDE SEQUENCE</scope>
    <source>
        <strain evidence="3">NBRC 109709</strain>
    </source>
</reference>
<dbReference type="InterPro" id="IPR004827">
    <property type="entry name" value="bZIP"/>
</dbReference>
<evidence type="ECO:0000313" key="3">
    <source>
        <dbReference type="EMBL" id="GMF46108.1"/>
    </source>
</evidence>
<dbReference type="EMBL" id="BSXT01001920">
    <property type="protein sequence ID" value="GMF46108.1"/>
    <property type="molecule type" value="Genomic_DNA"/>
</dbReference>
<dbReference type="PROSITE" id="PS00036">
    <property type="entry name" value="BZIP_BASIC"/>
    <property type="match status" value="1"/>
</dbReference>
<keyword evidence="4" id="KW-1185">Reference proteome</keyword>
<feature type="compositionally biased region" description="Basic residues" evidence="1">
    <location>
        <begin position="72"/>
        <end position="81"/>
    </location>
</feature>
<accession>A0A9W6XUI0</accession>
<sequence length="308" mass="35448">MWLQNRNTVSGEASLQKQKASWQWALTSNRCCVPAAMTRTKRKWTREEIQEALRQNARVNATPAALEETTEKRKRQRRRANKKRNLLKELEALSVAETEVVVLAANTVHIQTIPQDPTTLEQEGKQEEDDPAEHQRLFDAAYAAGLRQAAPETDPHVTNALSDDRAAAKRARNAEQQRARRANMTASQTERRRAKDRERQRARRAQMTEEQRGAIRHTEGLRQQLRRAQQTPLASDAEREQNREQRQTLRHTQTHAAQNVSRESDRDRHAASRADRSTTEVNVEREQNRATSHYGVPVMPSLEVARRI</sequence>
<comment type="caution">
    <text evidence="3">The sequence shown here is derived from an EMBL/GenBank/DDBJ whole genome shotgun (WGS) entry which is preliminary data.</text>
</comment>
<proteinExistence type="predicted"/>
<feature type="region of interest" description="Disordered" evidence="1">
    <location>
        <begin position="57"/>
        <end position="81"/>
    </location>
</feature>
<evidence type="ECO:0000313" key="4">
    <source>
        <dbReference type="Proteomes" id="UP001165121"/>
    </source>
</evidence>
<feature type="compositionally biased region" description="Basic and acidic residues" evidence="1">
    <location>
        <begin position="236"/>
        <end position="247"/>
    </location>
</feature>
<organism evidence="3 4">
    <name type="scientific">Phytophthora fragariaefolia</name>
    <dbReference type="NCBI Taxonomy" id="1490495"/>
    <lineage>
        <taxon>Eukaryota</taxon>
        <taxon>Sar</taxon>
        <taxon>Stramenopiles</taxon>
        <taxon>Oomycota</taxon>
        <taxon>Peronosporomycetes</taxon>
        <taxon>Peronosporales</taxon>
        <taxon>Peronosporaceae</taxon>
        <taxon>Phytophthora</taxon>
    </lineage>
</organism>
<name>A0A9W6XUI0_9STRA</name>
<feature type="region of interest" description="Disordered" evidence="1">
    <location>
        <begin position="171"/>
        <end position="293"/>
    </location>
</feature>
<feature type="domain" description="BZIP" evidence="2">
    <location>
        <begin position="178"/>
        <end position="193"/>
    </location>
</feature>
<dbReference type="Proteomes" id="UP001165121">
    <property type="component" value="Unassembled WGS sequence"/>
</dbReference>